<dbReference type="AlphaFoldDB" id="A0A6G3MEN7"/>
<organism evidence="10">
    <name type="scientific">Henneguya salminicola</name>
    <name type="common">Myxosporean</name>
    <dbReference type="NCBI Taxonomy" id="69463"/>
    <lineage>
        <taxon>Eukaryota</taxon>
        <taxon>Metazoa</taxon>
        <taxon>Cnidaria</taxon>
        <taxon>Myxozoa</taxon>
        <taxon>Myxosporea</taxon>
        <taxon>Bivalvulida</taxon>
        <taxon>Platysporina</taxon>
        <taxon>Myxobolidae</taxon>
        <taxon>Henneguya</taxon>
    </lineage>
</organism>
<dbReference type="EMBL" id="GHBP01000768">
    <property type="protein sequence ID" value="NDJ92459.1"/>
    <property type="molecule type" value="Transcribed_RNA"/>
</dbReference>
<dbReference type="GO" id="GO:0006289">
    <property type="term" value="P:nucleotide-excision repair"/>
    <property type="evidence" value="ECO:0007669"/>
    <property type="project" value="InterPro"/>
</dbReference>
<dbReference type="Gene3D" id="3.30.70.2610">
    <property type="match status" value="1"/>
</dbReference>
<dbReference type="InterPro" id="IPR004598">
    <property type="entry name" value="TFIIH_p52/Tfb2"/>
</dbReference>
<evidence type="ECO:0000256" key="4">
    <source>
        <dbReference type="ARBA" id="ARBA00023015"/>
    </source>
</evidence>
<dbReference type="GO" id="GO:0003690">
    <property type="term" value="F:double-stranded DNA binding"/>
    <property type="evidence" value="ECO:0007669"/>
    <property type="project" value="TreeGrafter"/>
</dbReference>
<dbReference type="Pfam" id="PF18307">
    <property type="entry name" value="Tfb2_C"/>
    <property type="match status" value="1"/>
</dbReference>
<evidence type="ECO:0000256" key="8">
    <source>
        <dbReference type="RuleBase" id="RU364024"/>
    </source>
</evidence>
<dbReference type="GO" id="GO:0001671">
    <property type="term" value="F:ATPase activator activity"/>
    <property type="evidence" value="ECO:0007669"/>
    <property type="project" value="InterPro"/>
</dbReference>
<keyword evidence="7 8" id="KW-0539">Nucleus</keyword>
<keyword evidence="5 8" id="KW-0804">Transcription</keyword>
<keyword evidence="6 8" id="KW-0234">DNA repair</keyword>
<evidence type="ECO:0000256" key="6">
    <source>
        <dbReference type="ARBA" id="ARBA00023204"/>
    </source>
</evidence>
<dbReference type="PANTHER" id="PTHR13152:SF0">
    <property type="entry name" value="GENERAL TRANSCRIPTION FACTOR IIH SUBUNIT 4"/>
    <property type="match status" value="1"/>
</dbReference>
<evidence type="ECO:0000256" key="3">
    <source>
        <dbReference type="ARBA" id="ARBA00022763"/>
    </source>
</evidence>
<accession>A0A6G3MEN7</accession>
<comment type="similarity">
    <text evidence="2 8">Belongs to the TFB2 family.</text>
</comment>
<dbReference type="Pfam" id="PF03849">
    <property type="entry name" value="Tfb2"/>
    <property type="match status" value="1"/>
</dbReference>
<name>A0A6G3MEN7_HENSL</name>
<dbReference type="GO" id="GO:0005675">
    <property type="term" value="C:transcription factor TFIIH holo complex"/>
    <property type="evidence" value="ECO:0007669"/>
    <property type="project" value="TreeGrafter"/>
</dbReference>
<evidence type="ECO:0000256" key="1">
    <source>
        <dbReference type="ARBA" id="ARBA00004123"/>
    </source>
</evidence>
<comment type="function">
    <text evidence="8">Component of the general transcription and DNA repair factor IIH (TFIIH) core complex which is involved in general and transcription-coupled nucleotide excision repair (NER) of damaged DNA.</text>
</comment>
<dbReference type="InterPro" id="IPR040662">
    <property type="entry name" value="Tfb2_C"/>
</dbReference>
<evidence type="ECO:0000259" key="9">
    <source>
        <dbReference type="Pfam" id="PF18307"/>
    </source>
</evidence>
<sequence>MVLNEIVIDTFFGALKEFLTETSLEKAEIFFEDKILCTTIFGGLTNTNKNLILYVLLLENKNTLLLSELNKILNKIDKSIFDTSEILKELTNLKIVRQRTSGTLNELIISEMFIKNLKISLLGNDNSVKRPSSCDSSSAQPLKTMEFLDTYFKQRWEFLLSLIAEWGRNNIDESLSKELLSILLLSGILILSNSNEISNYDVNISSYGFKFLLLDRRGQILTLIFHTVVWLNLSKDIPIHLSVTFIASLSQYTVGQPIPIPSDHGENYSLLIKVLREIGLIYMRKSTTSIFYTTRIAESLISSRDLDEIDSTNDLASIIVESNFRIYAYNISPLQLSLIGLFSEILYLFPSMVVSKITRESAYQAFSFGISSEQILFFVDHYSEHFKKLKNIKRKANIPFSVSDQLKLWEKQRNRLQWTEGVLYKGFNTVSDFEDVLDFTINNNCVVLYNKNKRFIVVTNEGHPDIKRFWKDRK</sequence>
<feature type="domain" description="Transcription factor Tfb2 C-terminal" evidence="9">
    <location>
        <begin position="404"/>
        <end position="471"/>
    </location>
</feature>
<evidence type="ECO:0000256" key="7">
    <source>
        <dbReference type="ARBA" id="ARBA00023242"/>
    </source>
</evidence>
<evidence type="ECO:0000256" key="2">
    <source>
        <dbReference type="ARBA" id="ARBA00007132"/>
    </source>
</evidence>
<comment type="subcellular location">
    <subcellularLocation>
        <location evidence="1 8">Nucleus</location>
    </subcellularLocation>
</comment>
<protein>
    <recommendedName>
        <fullName evidence="8">General transcription factor IIH subunit 4</fullName>
    </recommendedName>
</protein>
<dbReference type="GO" id="GO:0000439">
    <property type="term" value="C:transcription factor TFIIH core complex"/>
    <property type="evidence" value="ECO:0007669"/>
    <property type="project" value="InterPro"/>
</dbReference>
<keyword evidence="4 8" id="KW-0805">Transcription regulation</keyword>
<reference evidence="10" key="1">
    <citation type="submission" date="2018-11" db="EMBL/GenBank/DDBJ databases">
        <title>Henneguya salminicola genome and transcriptome.</title>
        <authorList>
            <person name="Yahalomi D."/>
            <person name="Atkinson S.D."/>
            <person name="Neuhof M."/>
            <person name="Chang E.S."/>
            <person name="Philippe H."/>
            <person name="Cartwright P."/>
            <person name="Bartholomew J.L."/>
            <person name="Huchon D."/>
        </authorList>
    </citation>
    <scope>NUCLEOTIDE SEQUENCE</scope>
    <source>
        <strain evidence="10">Hz1</strain>
        <tissue evidence="10">Whole</tissue>
    </source>
</reference>
<evidence type="ECO:0000313" key="10">
    <source>
        <dbReference type="EMBL" id="NDJ92459.1"/>
    </source>
</evidence>
<keyword evidence="3 8" id="KW-0227">DNA damage</keyword>
<proteinExistence type="inferred from homology"/>
<evidence type="ECO:0000256" key="5">
    <source>
        <dbReference type="ARBA" id="ARBA00023163"/>
    </source>
</evidence>
<dbReference type="PANTHER" id="PTHR13152">
    <property type="entry name" value="TFIIH, POLYPEPTIDE 4"/>
    <property type="match status" value="1"/>
</dbReference>